<dbReference type="Gene3D" id="3.50.50.60">
    <property type="entry name" value="FAD/NAD(P)-binding domain"/>
    <property type="match status" value="1"/>
</dbReference>
<reference evidence="2" key="1">
    <citation type="journal article" date="2014" name="Int. J. Syst. Evol. Microbiol.">
        <title>Complete genome sequence of Corynebacterium casei LMG S-19264T (=DSM 44701T), isolated from a smear-ripened cheese.</title>
        <authorList>
            <consortium name="US DOE Joint Genome Institute (JGI-PGF)"/>
            <person name="Walter F."/>
            <person name="Albersmeier A."/>
            <person name="Kalinowski J."/>
            <person name="Ruckert C."/>
        </authorList>
    </citation>
    <scope>NUCLEOTIDE SEQUENCE</scope>
    <source>
        <strain evidence="2">CGMCC 1.16548</strain>
    </source>
</reference>
<dbReference type="Proteomes" id="UP000617531">
    <property type="component" value="Unassembled WGS sequence"/>
</dbReference>
<dbReference type="AlphaFoldDB" id="A0A8J3GTI8"/>
<organism evidence="2 3">
    <name type="scientific">Pseudolysinimonas yzui</name>
    <dbReference type="NCBI Taxonomy" id="2708254"/>
    <lineage>
        <taxon>Bacteria</taxon>
        <taxon>Bacillati</taxon>
        <taxon>Actinomycetota</taxon>
        <taxon>Actinomycetes</taxon>
        <taxon>Micrococcales</taxon>
        <taxon>Microbacteriaceae</taxon>
        <taxon>Pseudolysinimonas</taxon>
    </lineage>
</organism>
<dbReference type="EMBL" id="BNAI01000013">
    <property type="protein sequence ID" value="GHF26989.1"/>
    <property type="molecule type" value="Genomic_DNA"/>
</dbReference>
<feature type="transmembrane region" description="Helical" evidence="1">
    <location>
        <begin position="16"/>
        <end position="38"/>
    </location>
</feature>
<comment type="caution">
    <text evidence="2">The sequence shown here is derived from an EMBL/GenBank/DDBJ whole genome shotgun (WGS) entry which is preliminary data.</text>
</comment>
<dbReference type="InterPro" id="IPR036188">
    <property type="entry name" value="FAD/NAD-bd_sf"/>
</dbReference>
<evidence type="ECO:0008006" key="4">
    <source>
        <dbReference type="Google" id="ProtNLM"/>
    </source>
</evidence>
<keyword evidence="1" id="KW-0472">Membrane</keyword>
<dbReference type="SUPFAM" id="SSF51971">
    <property type="entry name" value="Nucleotide-binding domain"/>
    <property type="match status" value="1"/>
</dbReference>
<keyword evidence="3" id="KW-1185">Reference proteome</keyword>
<name>A0A8J3GTI8_9MICO</name>
<accession>A0A8J3GTI8</accession>
<keyword evidence="1" id="KW-0812">Transmembrane</keyword>
<protein>
    <recommendedName>
        <fullName evidence="4">FAD-dependent oxidoreductase</fullName>
    </recommendedName>
</protein>
<dbReference type="Pfam" id="PF13450">
    <property type="entry name" value="NAD_binding_8"/>
    <property type="match status" value="1"/>
</dbReference>
<evidence type="ECO:0000256" key="1">
    <source>
        <dbReference type="SAM" id="Phobius"/>
    </source>
</evidence>
<sequence length="59" mass="6021">MTLIDLTPPAARSDRLATLPVAIIGAGPIGLAAAANLVERGLDFLIYEAGDSVADSIRS</sequence>
<gene>
    <name evidence="2" type="ORF">GCM10011600_29890</name>
</gene>
<evidence type="ECO:0000313" key="3">
    <source>
        <dbReference type="Proteomes" id="UP000617531"/>
    </source>
</evidence>
<reference evidence="2" key="2">
    <citation type="submission" date="2020-09" db="EMBL/GenBank/DDBJ databases">
        <authorList>
            <person name="Sun Q."/>
            <person name="Zhou Y."/>
        </authorList>
    </citation>
    <scope>NUCLEOTIDE SEQUENCE</scope>
    <source>
        <strain evidence="2">CGMCC 1.16548</strain>
    </source>
</reference>
<dbReference type="RefSeq" id="WP_229842145.1">
    <property type="nucleotide sequence ID" value="NZ_BNAI01000013.1"/>
</dbReference>
<evidence type="ECO:0000313" key="2">
    <source>
        <dbReference type="EMBL" id="GHF26989.1"/>
    </source>
</evidence>
<keyword evidence="1" id="KW-1133">Transmembrane helix</keyword>
<proteinExistence type="predicted"/>